<evidence type="ECO:0000313" key="3">
    <source>
        <dbReference type="Proteomes" id="UP001163823"/>
    </source>
</evidence>
<dbReference type="KEGG" id="qsa:O6P43_003625"/>
<dbReference type="PANTHER" id="PTHR32487">
    <property type="entry name" value="3-OXO-DELTA(4,5)-STEROID 5-BETA-REDUCTASE"/>
    <property type="match status" value="1"/>
</dbReference>
<dbReference type="Proteomes" id="UP001163823">
    <property type="component" value="Chromosome 2"/>
</dbReference>
<proteinExistence type="predicted"/>
<dbReference type="PANTHER" id="PTHR32487:SF13">
    <property type="entry name" value="LOW QUALITY PROTEIN: IRIDOID SYNTHASE-LIKE"/>
    <property type="match status" value="1"/>
</dbReference>
<name>A0AAD7QF83_QUISA</name>
<dbReference type="Gene3D" id="3.40.50.720">
    <property type="entry name" value="NAD(P)-binding Rossmann-like Domain"/>
    <property type="match status" value="2"/>
</dbReference>
<dbReference type="GO" id="GO:0006629">
    <property type="term" value="P:lipid metabolic process"/>
    <property type="evidence" value="ECO:0007669"/>
    <property type="project" value="UniProtKB-ARBA"/>
</dbReference>
<protein>
    <submittedName>
        <fullName evidence="2">3-oxo-Delta(4,5)-steroid 5-beta-reductase-like</fullName>
    </submittedName>
</protein>
<reference evidence="2" key="1">
    <citation type="journal article" date="2023" name="Science">
        <title>Elucidation of the pathway for biosynthesis of saponin adjuvants from the soapbark tree.</title>
        <authorList>
            <person name="Reed J."/>
            <person name="Orme A."/>
            <person name="El-Demerdash A."/>
            <person name="Owen C."/>
            <person name="Martin L.B.B."/>
            <person name="Misra R.C."/>
            <person name="Kikuchi S."/>
            <person name="Rejzek M."/>
            <person name="Martin A.C."/>
            <person name="Harkess A."/>
            <person name="Leebens-Mack J."/>
            <person name="Louveau T."/>
            <person name="Stephenson M.J."/>
            <person name="Osbourn A."/>
        </authorList>
    </citation>
    <scope>NUCLEOTIDE SEQUENCE</scope>
    <source>
        <strain evidence="2">S10</strain>
    </source>
</reference>
<dbReference type="EMBL" id="JARAOO010000002">
    <property type="protein sequence ID" value="KAJ7980338.1"/>
    <property type="molecule type" value="Genomic_DNA"/>
</dbReference>
<accession>A0AAD7QF83</accession>
<dbReference type="SUPFAM" id="SSF51735">
    <property type="entry name" value="NAD(P)-binding Rossmann-fold domains"/>
    <property type="match status" value="1"/>
</dbReference>
<dbReference type="InterPro" id="IPR036291">
    <property type="entry name" value="NAD(P)-bd_dom_sf"/>
</dbReference>
<gene>
    <name evidence="2" type="ORF">O6P43_003625</name>
</gene>
<dbReference type="Pfam" id="PF22917">
    <property type="entry name" value="PRISE"/>
    <property type="match status" value="1"/>
</dbReference>
<evidence type="ECO:0000313" key="2">
    <source>
        <dbReference type="EMBL" id="KAJ7980338.1"/>
    </source>
</evidence>
<comment type="caution">
    <text evidence="2">The sequence shown here is derived from an EMBL/GenBank/DDBJ whole genome shotgun (WGS) entry which is preliminary data.</text>
</comment>
<evidence type="ECO:0000259" key="1">
    <source>
        <dbReference type="Pfam" id="PF22917"/>
    </source>
</evidence>
<sequence>MELQTSPNFVALIVGITGMAGLSIAEALKRPDSLAGPWKVYGAARRPKPSWHQGLRFRYPGTRFTWEHFCDMTDARVLADQHVWAAVTAKAKNEAFNCTNGEVFMWKNIWKLLCGLFDVEYEPFDESQKFDFVGVMKGKGEVWDEIVEKYGLHKTKLEEITCFAAVKTVLDFDFQHVSSMTKSREYGFFGYANTFKSIRMWVEKLRDMKIIP</sequence>
<organism evidence="2 3">
    <name type="scientific">Quillaja saponaria</name>
    <name type="common">Soap bark tree</name>
    <dbReference type="NCBI Taxonomy" id="32244"/>
    <lineage>
        <taxon>Eukaryota</taxon>
        <taxon>Viridiplantae</taxon>
        <taxon>Streptophyta</taxon>
        <taxon>Embryophyta</taxon>
        <taxon>Tracheophyta</taxon>
        <taxon>Spermatophyta</taxon>
        <taxon>Magnoliopsida</taxon>
        <taxon>eudicotyledons</taxon>
        <taxon>Gunneridae</taxon>
        <taxon>Pentapetalae</taxon>
        <taxon>rosids</taxon>
        <taxon>fabids</taxon>
        <taxon>Fabales</taxon>
        <taxon>Quillajaceae</taxon>
        <taxon>Quillaja</taxon>
    </lineage>
</organism>
<feature type="domain" description="PRISE-like Rossmann-fold" evidence="1">
    <location>
        <begin position="54"/>
        <end position="212"/>
    </location>
</feature>
<dbReference type="InterPro" id="IPR055222">
    <property type="entry name" value="PRISE-like_Rossmann-fold"/>
</dbReference>
<dbReference type="AlphaFoldDB" id="A0AAD7QF83"/>
<dbReference type="GO" id="GO:0016627">
    <property type="term" value="F:oxidoreductase activity, acting on the CH-CH group of donors"/>
    <property type="evidence" value="ECO:0007669"/>
    <property type="project" value="UniProtKB-ARBA"/>
</dbReference>
<keyword evidence="3" id="KW-1185">Reference proteome</keyword>